<dbReference type="KEGG" id="fli:Fleli_0409"/>
<gene>
    <name evidence="2" type="ordered locus">Fleli_0409</name>
</gene>
<dbReference type="Proteomes" id="UP000006054">
    <property type="component" value="Chromosome"/>
</dbReference>
<dbReference type="AlphaFoldDB" id="I4AG00"/>
<organism evidence="2 3">
    <name type="scientific">Bernardetia litoralis (strain ATCC 23117 / DSM 6794 / NBRC 15988 / NCIMB 1366 / Fx l1 / Sio-4)</name>
    <name type="common">Flexibacter litoralis</name>
    <dbReference type="NCBI Taxonomy" id="880071"/>
    <lineage>
        <taxon>Bacteria</taxon>
        <taxon>Pseudomonadati</taxon>
        <taxon>Bacteroidota</taxon>
        <taxon>Cytophagia</taxon>
        <taxon>Cytophagales</taxon>
        <taxon>Bernardetiaceae</taxon>
        <taxon>Bernardetia</taxon>
    </lineage>
</organism>
<dbReference type="EMBL" id="CP003345">
    <property type="protein sequence ID" value="AFM02885.1"/>
    <property type="molecule type" value="Genomic_DNA"/>
</dbReference>
<keyword evidence="1" id="KW-0472">Membrane</keyword>
<keyword evidence="1" id="KW-0812">Transmembrane</keyword>
<dbReference type="STRING" id="880071.Fleli_0409"/>
<keyword evidence="3" id="KW-1185">Reference proteome</keyword>
<dbReference type="OrthoDB" id="954824at2"/>
<protein>
    <recommendedName>
        <fullName evidence="4">DUF3592 domain-containing protein</fullName>
    </recommendedName>
</protein>
<evidence type="ECO:0000313" key="3">
    <source>
        <dbReference type="Proteomes" id="UP000006054"/>
    </source>
</evidence>
<dbReference type="RefSeq" id="WP_014796345.1">
    <property type="nucleotide sequence ID" value="NC_018018.1"/>
</dbReference>
<evidence type="ECO:0000313" key="2">
    <source>
        <dbReference type="EMBL" id="AFM02885.1"/>
    </source>
</evidence>
<proteinExistence type="predicted"/>
<sequence length="135" mass="16135">MIKNFFIKNGRHAVGTTIGYEGNSNIKYSFKVDSIIYVDSYHEGLHDVNIGEKYIVIYDPYKPSYSIIFFHKRVENDNFIKYNITKSDFNMWYRFGFNNFLDTKYIIHMVIGFIVIGIIFFFVRKIYLFICKKIS</sequence>
<accession>I4AG00</accession>
<name>I4AG00_BERLS</name>
<keyword evidence="1" id="KW-1133">Transmembrane helix</keyword>
<feature type="transmembrane region" description="Helical" evidence="1">
    <location>
        <begin position="105"/>
        <end position="123"/>
    </location>
</feature>
<evidence type="ECO:0008006" key="4">
    <source>
        <dbReference type="Google" id="ProtNLM"/>
    </source>
</evidence>
<dbReference type="HOGENOM" id="CLU_1882703_0_0_10"/>
<reference evidence="3" key="1">
    <citation type="submission" date="2012-06" db="EMBL/GenBank/DDBJ databases">
        <title>The complete genome of Flexibacter litoralis DSM 6794.</title>
        <authorList>
            <person name="Lucas S."/>
            <person name="Copeland A."/>
            <person name="Lapidus A."/>
            <person name="Glavina del Rio T."/>
            <person name="Dalin E."/>
            <person name="Tice H."/>
            <person name="Bruce D."/>
            <person name="Goodwin L."/>
            <person name="Pitluck S."/>
            <person name="Peters L."/>
            <person name="Ovchinnikova G."/>
            <person name="Lu M."/>
            <person name="Kyrpides N."/>
            <person name="Mavromatis K."/>
            <person name="Ivanova N."/>
            <person name="Brettin T."/>
            <person name="Detter J.C."/>
            <person name="Han C."/>
            <person name="Larimer F."/>
            <person name="Land M."/>
            <person name="Hauser L."/>
            <person name="Markowitz V."/>
            <person name="Cheng J.-F."/>
            <person name="Hugenholtz P."/>
            <person name="Woyke T."/>
            <person name="Wu D."/>
            <person name="Spring S."/>
            <person name="Lang E."/>
            <person name="Kopitz M."/>
            <person name="Brambilla E."/>
            <person name="Klenk H.-P."/>
            <person name="Eisen J.A."/>
        </authorList>
    </citation>
    <scope>NUCLEOTIDE SEQUENCE [LARGE SCALE GENOMIC DNA]</scope>
    <source>
        <strain evidence="3">ATCC 23117 / DSM 6794 / NBRC 15988 / NCIMB 1366 / Sio-4</strain>
    </source>
</reference>
<evidence type="ECO:0000256" key="1">
    <source>
        <dbReference type="SAM" id="Phobius"/>
    </source>
</evidence>